<dbReference type="CDD" id="cd06261">
    <property type="entry name" value="TM_PBP2"/>
    <property type="match status" value="1"/>
</dbReference>
<evidence type="ECO:0000256" key="1">
    <source>
        <dbReference type="ARBA" id="ARBA00004651"/>
    </source>
</evidence>
<dbReference type="InterPro" id="IPR025966">
    <property type="entry name" value="OppC_N"/>
</dbReference>
<evidence type="ECO:0000313" key="9">
    <source>
        <dbReference type="EMBL" id="MYC96217.1"/>
    </source>
</evidence>
<keyword evidence="2 7" id="KW-0813">Transport</keyword>
<feature type="transmembrane region" description="Helical" evidence="7">
    <location>
        <begin position="105"/>
        <end position="131"/>
    </location>
</feature>
<proteinExistence type="inferred from homology"/>
<evidence type="ECO:0000256" key="6">
    <source>
        <dbReference type="ARBA" id="ARBA00023136"/>
    </source>
</evidence>
<feature type="transmembrane region" description="Helical" evidence="7">
    <location>
        <begin position="143"/>
        <end position="161"/>
    </location>
</feature>
<comment type="subcellular location">
    <subcellularLocation>
        <location evidence="1 7">Cell membrane</location>
        <topology evidence="1 7">Multi-pass membrane protein</topology>
    </subcellularLocation>
</comment>
<keyword evidence="4 7" id="KW-0812">Transmembrane</keyword>
<reference evidence="9" key="1">
    <citation type="submission" date="2019-09" db="EMBL/GenBank/DDBJ databases">
        <title>Characterisation of the sponge microbiome using genome-centric metagenomics.</title>
        <authorList>
            <person name="Engelberts J.P."/>
            <person name="Robbins S.J."/>
            <person name="De Goeij J.M."/>
            <person name="Aranda M."/>
            <person name="Bell S.C."/>
            <person name="Webster N.S."/>
        </authorList>
    </citation>
    <scope>NUCLEOTIDE SEQUENCE</scope>
    <source>
        <strain evidence="9">SB0661_bin_32</strain>
    </source>
</reference>
<evidence type="ECO:0000256" key="7">
    <source>
        <dbReference type="RuleBase" id="RU363032"/>
    </source>
</evidence>
<accession>A0A6B1DB37</accession>
<dbReference type="EMBL" id="VXMH01000076">
    <property type="protein sequence ID" value="MYC96217.1"/>
    <property type="molecule type" value="Genomic_DNA"/>
</dbReference>
<dbReference type="InterPro" id="IPR050366">
    <property type="entry name" value="BP-dependent_transpt_permease"/>
</dbReference>
<feature type="domain" description="ABC transmembrane type-1" evidence="8">
    <location>
        <begin position="103"/>
        <end position="302"/>
    </location>
</feature>
<evidence type="ECO:0000256" key="5">
    <source>
        <dbReference type="ARBA" id="ARBA00022989"/>
    </source>
</evidence>
<feature type="transmembrane region" description="Helical" evidence="7">
    <location>
        <begin position="283"/>
        <end position="305"/>
    </location>
</feature>
<feature type="transmembrane region" description="Helical" evidence="7">
    <location>
        <begin position="226"/>
        <end position="247"/>
    </location>
</feature>
<dbReference type="PANTHER" id="PTHR43386">
    <property type="entry name" value="OLIGOPEPTIDE TRANSPORT SYSTEM PERMEASE PROTEIN APPC"/>
    <property type="match status" value="1"/>
</dbReference>
<evidence type="ECO:0000256" key="2">
    <source>
        <dbReference type="ARBA" id="ARBA00022448"/>
    </source>
</evidence>
<name>A0A6B1DB37_9CHLR</name>
<dbReference type="SUPFAM" id="SSF161098">
    <property type="entry name" value="MetI-like"/>
    <property type="match status" value="1"/>
</dbReference>
<keyword evidence="3" id="KW-1003">Cell membrane</keyword>
<dbReference type="Pfam" id="PF00528">
    <property type="entry name" value="BPD_transp_1"/>
    <property type="match status" value="1"/>
</dbReference>
<sequence length="315" mass="34467">MAAGTETASAESLSSELSQRQHRTLWGDVWLRFRRHNLANIGVVVLVLLVIGVLAGPLIYTVDPEYSFIVDDINSINQPPSVNYPLGTDDLGRDTLARNLFGGRISLAVGVVAMFVSITFGTLVGVLSGFFRRLDNPLMRFTDLMLALPSLPLLLVIIMLFRDSLKALLGPELGIFLLVVLVIGILGWMPTARVVRGSVLSIKEKEFVEAAVSVGTREPAILWQHILPNVLSPIIVSATLGVAAAILTESALSFLGLGFPSNVPTWGRLLFENKDFITQNPWLVIWPGMFISLTILSINFIGDGLRDALDPRQRR</sequence>
<feature type="transmembrane region" description="Helical" evidence="7">
    <location>
        <begin position="38"/>
        <end position="60"/>
    </location>
</feature>
<evidence type="ECO:0000256" key="3">
    <source>
        <dbReference type="ARBA" id="ARBA00022475"/>
    </source>
</evidence>
<organism evidence="9">
    <name type="scientific">Caldilineaceae bacterium SB0661_bin_32</name>
    <dbReference type="NCBI Taxonomy" id="2605255"/>
    <lineage>
        <taxon>Bacteria</taxon>
        <taxon>Bacillati</taxon>
        <taxon>Chloroflexota</taxon>
        <taxon>Caldilineae</taxon>
        <taxon>Caldilineales</taxon>
        <taxon>Caldilineaceae</taxon>
    </lineage>
</organism>
<evidence type="ECO:0000256" key="4">
    <source>
        <dbReference type="ARBA" id="ARBA00022692"/>
    </source>
</evidence>
<dbReference type="InterPro" id="IPR035906">
    <property type="entry name" value="MetI-like_sf"/>
</dbReference>
<comment type="caution">
    <text evidence="9">The sequence shown here is derived from an EMBL/GenBank/DDBJ whole genome shotgun (WGS) entry which is preliminary data.</text>
</comment>
<dbReference type="PANTHER" id="PTHR43386:SF23">
    <property type="entry name" value="ABC TRANSPORTER"/>
    <property type="match status" value="1"/>
</dbReference>
<evidence type="ECO:0000259" key="8">
    <source>
        <dbReference type="PROSITE" id="PS50928"/>
    </source>
</evidence>
<dbReference type="GO" id="GO:0005886">
    <property type="term" value="C:plasma membrane"/>
    <property type="evidence" value="ECO:0007669"/>
    <property type="project" value="UniProtKB-SubCell"/>
</dbReference>
<dbReference type="AlphaFoldDB" id="A0A6B1DB37"/>
<keyword evidence="6 7" id="KW-0472">Membrane</keyword>
<protein>
    <submittedName>
        <fullName evidence="9">ABC transporter permease</fullName>
    </submittedName>
</protein>
<feature type="transmembrane region" description="Helical" evidence="7">
    <location>
        <begin position="173"/>
        <end position="195"/>
    </location>
</feature>
<dbReference type="GO" id="GO:0055085">
    <property type="term" value="P:transmembrane transport"/>
    <property type="evidence" value="ECO:0007669"/>
    <property type="project" value="InterPro"/>
</dbReference>
<dbReference type="InterPro" id="IPR000515">
    <property type="entry name" value="MetI-like"/>
</dbReference>
<gene>
    <name evidence="9" type="ORF">F4X14_14735</name>
</gene>
<dbReference type="Gene3D" id="1.10.3720.10">
    <property type="entry name" value="MetI-like"/>
    <property type="match status" value="1"/>
</dbReference>
<dbReference type="Pfam" id="PF12911">
    <property type="entry name" value="OppC_N"/>
    <property type="match status" value="1"/>
</dbReference>
<comment type="similarity">
    <text evidence="7">Belongs to the binding-protein-dependent transport system permease family.</text>
</comment>
<dbReference type="PROSITE" id="PS50928">
    <property type="entry name" value="ABC_TM1"/>
    <property type="match status" value="1"/>
</dbReference>
<keyword evidence="5 7" id="KW-1133">Transmembrane helix</keyword>